<organism evidence="2 3">
    <name type="scientific">Rhodocollybia butyracea</name>
    <dbReference type="NCBI Taxonomy" id="206335"/>
    <lineage>
        <taxon>Eukaryota</taxon>
        <taxon>Fungi</taxon>
        <taxon>Dikarya</taxon>
        <taxon>Basidiomycota</taxon>
        <taxon>Agaricomycotina</taxon>
        <taxon>Agaricomycetes</taxon>
        <taxon>Agaricomycetidae</taxon>
        <taxon>Agaricales</taxon>
        <taxon>Marasmiineae</taxon>
        <taxon>Omphalotaceae</taxon>
        <taxon>Rhodocollybia</taxon>
    </lineage>
</organism>
<dbReference type="Proteomes" id="UP000772434">
    <property type="component" value="Unassembled WGS sequence"/>
</dbReference>
<accession>A0A9P5PVM0</accession>
<keyword evidence="1" id="KW-1133">Transmembrane helix</keyword>
<reference evidence="2" key="1">
    <citation type="submission" date="2020-11" db="EMBL/GenBank/DDBJ databases">
        <authorList>
            <consortium name="DOE Joint Genome Institute"/>
            <person name="Ahrendt S."/>
            <person name="Riley R."/>
            <person name="Andreopoulos W."/>
            <person name="Labutti K."/>
            <person name="Pangilinan J."/>
            <person name="Ruiz-Duenas F.J."/>
            <person name="Barrasa J.M."/>
            <person name="Sanchez-Garcia M."/>
            <person name="Camarero S."/>
            <person name="Miyauchi S."/>
            <person name="Serrano A."/>
            <person name="Linde D."/>
            <person name="Babiker R."/>
            <person name="Drula E."/>
            <person name="Ayuso-Fernandez I."/>
            <person name="Pacheco R."/>
            <person name="Padilla G."/>
            <person name="Ferreira P."/>
            <person name="Barriuso J."/>
            <person name="Kellner H."/>
            <person name="Castanera R."/>
            <person name="Alfaro M."/>
            <person name="Ramirez L."/>
            <person name="Pisabarro A.G."/>
            <person name="Kuo A."/>
            <person name="Tritt A."/>
            <person name="Lipzen A."/>
            <person name="He G."/>
            <person name="Yan M."/>
            <person name="Ng V."/>
            <person name="Cullen D."/>
            <person name="Martin F."/>
            <person name="Rosso M.-N."/>
            <person name="Henrissat B."/>
            <person name="Hibbett D."/>
            <person name="Martinez A.T."/>
            <person name="Grigoriev I.V."/>
        </authorList>
    </citation>
    <scope>NUCLEOTIDE SEQUENCE</scope>
    <source>
        <strain evidence="2">AH 40177</strain>
    </source>
</reference>
<keyword evidence="3" id="KW-1185">Reference proteome</keyword>
<feature type="transmembrane region" description="Helical" evidence="1">
    <location>
        <begin position="53"/>
        <end position="71"/>
    </location>
</feature>
<protein>
    <submittedName>
        <fullName evidence="2">Uncharacterized protein</fullName>
    </submittedName>
</protein>
<proteinExistence type="predicted"/>
<gene>
    <name evidence="2" type="ORF">BDP27DRAFT_1417413</name>
</gene>
<comment type="caution">
    <text evidence="2">The sequence shown here is derived from an EMBL/GenBank/DDBJ whole genome shotgun (WGS) entry which is preliminary data.</text>
</comment>
<dbReference type="EMBL" id="JADNRY010000019">
    <property type="protein sequence ID" value="KAF9073289.1"/>
    <property type="molecule type" value="Genomic_DNA"/>
</dbReference>
<sequence length="306" mass="33621">MYSFASDLAETYGTPLIALVPKLAILMVMSGVFVLGTCIAIKPLIASSSKPKITLLLCLILSFLSYAWNMTDIIVTAFQGLRVPERVDANLYDVEVGFTSSTYQSIYLIQSIPGTVNLLLSDLIVVWRAWILFPRSCFWRATLVTVMTINIGVNIADCIADTDTQSTFATSGIASYFSVFDWISIVMSLSVNVVTTSLVGWKVWGAITYGFNTQTGITVDLKSPTEFILGPEGGQPAIGLDLVDIVTYLLIVVTHNIQAFYPITVAILIHNTQPLITESLHYQSQTNKLNDDGDVEDIEDQWKNPA</sequence>
<feature type="transmembrane region" description="Helical" evidence="1">
    <location>
        <begin position="20"/>
        <end position="41"/>
    </location>
</feature>
<evidence type="ECO:0000313" key="3">
    <source>
        <dbReference type="Proteomes" id="UP000772434"/>
    </source>
</evidence>
<keyword evidence="1" id="KW-0472">Membrane</keyword>
<evidence type="ECO:0000313" key="2">
    <source>
        <dbReference type="EMBL" id="KAF9073289.1"/>
    </source>
</evidence>
<dbReference type="AlphaFoldDB" id="A0A9P5PVM0"/>
<name>A0A9P5PVM0_9AGAR</name>
<evidence type="ECO:0000256" key="1">
    <source>
        <dbReference type="SAM" id="Phobius"/>
    </source>
</evidence>
<keyword evidence="1" id="KW-0812">Transmembrane</keyword>